<comment type="subcellular location">
    <subcellularLocation>
        <location evidence="6">Cytoplasm</location>
    </subcellularLocation>
</comment>
<evidence type="ECO:0000256" key="5">
    <source>
        <dbReference type="ARBA" id="ARBA00048539"/>
    </source>
</evidence>
<gene>
    <name evidence="6 8" type="primary">tilS</name>
    <name evidence="8" type="ORF">CJJ23_03270</name>
</gene>
<organism evidence="8 9">
    <name type="scientific">Mycoplasmopsis agassizii</name>
    <dbReference type="NCBI Taxonomy" id="33922"/>
    <lineage>
        <taxon>Bacteria</taxon>
        <taxon>Bacillati</taxon>
        <taxon>Mycoplasmatota</taxon>
        <taxon>Mycoplasmoidales</taxon>
        <taxon>Metamycoplasmataceae</taxon>
        <taxon>Mycoplasmopsis</taxon>
    </lineage>
</organism>
<dbReference type="PANTHER" id="PTHR43033:SF1">
    <property type="entry name" value="TRNA(ILE)-LYSIDINE SYNTHASE-RELATED"/>
    <property type="match status" value="1"/>
</dbReference>
<comment type="function">
    <text evidence="6">Ligates lysine onto the cytidine present at position 34 of the AUA codon-specific tRNA(Ile) that contains the anticodon CAU, in an ATP-dependent manner. Cytidine is converted to lysidine, thus changing the amino acid specificity of the tRNA from methionine to isoleucine.</text>
</comment>
<comment type="catalytic activity">
    <reaction evidence="5 6">
        <text>cytidine(34) in tRNA(Ile2) + L-lysine + ATP = lysidine(34) in tRNA(Ile2) + AMP + diphosphate + H(+)</text>
        <dbReference type="Rhea" id="RHEA:43744"/>
        <dbReference type="Rhea" id="RHEA-COMP:10625"/>
        <dbReference type="Rhea" id="RHEA-COMP:10670"/>
        <dbReference type="ChEBI" id="CHEBI:15378"/>
        <dbReference type="ChEBI" id="CHEBI:30616"/>
        <dbReference type="ChEBI" id="CHEBI:32551"/>
        <dbReference type="ChEBI" id="CHEBI:33019"/>
        <dbReference type="ChEBI" id="CHEBI:82748"/>
        <dbReference type="ChEBI" id="CHEBI:83665"/>
        <dbReference type="ChEBI" id="CHEBI:456215"/>
        <dbReference type="EC" id="6.3.4.19"/>
    </reaction>
</comment>
<evidence type="ECO:0000256" key="1">
    <source>
        <dbReference type="ARBA" id="ARBA00022598"/>
    </source>
</evidence>
<dbReference type="InterPro" id="IPR012795">
    <property type="entry name" value="tRNA_Ile_lys_synt_N"/>
</dbReference>
<dbReference type="PANTHER" id="PTHR43033">
    <property type="entry name" value="TRNA(ILE)-LYSIDINE SYNTHASE-RELATED"/>
    <property type="match status" value="1"/>
</dbReference>
<dbReference type="HAMAP" id="MF_01161">
    <property type="entry name" value="tRNA_Ile_lys_synt"/>
    <property type="match status" value="1"/>
</dbReference>
<dbReference type="Gene3D" id="3.40.50.620">
    <property type="entry name" value="HUPs"/>
    <property type="match status" value="1"/>
</dbReference>
<keyword evidence="3 6" id="KW-0547">Nucleotide-binding</keyword>
<dbReference type="SUPFAM" id="SSF52402">
    <property type="entry name" value="Adenine nucleotide alpha hydrolases-like"/>
    <property type="match status" value="1"/>
</dbReference>
<dbReference type="EMBL" id="NQNY01000010">
    <property type="protein sequence ID" value="PAK21205.1"/>
    <property type="molecule type" value="Genomic_DNA"/>
</dbReference>
<dbReference type="GO" id="GO:0032267">
    <property type="term" value="F:tRNA(Ile)-lysidine synthase activity"/>
    <property type="evidence" value="ECO:0007669"/>
    <property type="project" value="UniProtKB-EC"/>
</dbReference>
<dbReference type="OrthoDB" id="9807403at2"/>
<evidence type="ECO:0000313" key="9">
    <source>
        <dbReference type="Proteomes" id="UP000216943"/>
    </source>
</evidence>
<evidence type="ECO:0000313" key="8">
    <source>
        <dbReference type="EMBL" id="PAK21205.1"/>
    </source>
</evidence>
<dbReference type="EC" id="6.3.4.19" evidence="6"/>
<dbReference type="AlphaFoldDB" id="A0A269TKB0"/>
<keyword evidence="6" id="KW-0963">Cytoplasm</keyword>
<sequence length="293" mass="35388">MFLIAVSGGPDSMYLLNHLFKKHGSKKIAVAHVNYSKRETAIRDQKIVENYCYENNIKLFIKTIDPKIYKSEDFENTNFQNWAREIRYNFFSDLYTKYDFKKLYVAHHIDDNLATYLWQKNKKRNPSFWGIKKQRIFKNMIIERPLLKFSKSFIIKKLVKQKIIFGHDESNDLDIYTRNKNNKIISENYFLKIKLIIELFFRNFLKYFENKKIDSIYNNWSGENYSIQFFKSAKKQKQILFKFIYENLENVNLSNQKLESMVGYVVAFNNESKSYKIDKNHFLYKKNKTLKIS</sequence>
<proteinExistence type="inferred from homology"/>
<evidence type="ECO:0000256" key="4">
    <source>
        <dbReference type="ARBA" id="ARBA00022840"/>
    </source>
</evidence>
<evidence type="ECO:0000256" key="6">
    <source>
        <dbReference type="HAMAP-Rule" id="MF_01161"/>
    </source>
</evidence>
<dbReference type="InterPro" id="IPR011063">
    <property type="entry name" value="TilS/TtcA_N"/>
</dbReference>
<dbReference type="GO" id="GO:0005737">
    <property type="term" value="C:cytoplasm"/>
    <property type="evidence" value="ECO:0007669"/>
    <property type="project" value="UniProtKB-SubCell"/>
</dbReference>
<dbReference type="NCBIfam" id="TIGR02432">
    <property type="entry name" value="lysidine_TilS_N"/>
    <property type="match status" value="1"/>
</dbReference>
<comment type="domain">
    <text evidence="6">The N-terminal region contains the highly conserved SGGXDS motif, predicted to be a P-loop motif involved in ATP binding.</text>
</comment>
<dbReference type="CDD" id="cd01992">
    <property type="entry name" value="TilS_N"/>
    <property type="match status" value="1"/>
</dbReference>
<dbReference type="RefSeq" id="WP_095334933.1">
    <property type="nucleotide sequence ID" value="NZ_NQNY01000010.1"/>
</dbReference>
<keyword evidence="4 6" id="KW-0067">ATP-binding</keyword>
<name>A0A269TKB0_9BACT</name>
<dbReference type="Pfam" id="PF01171">
    <property type="entry name" value="ATP_bind_3"/>
    <property type="match status" value="1"/>
</dbReference>
<feature type="binding site" evidence="6">
    <location>
        <begin position="7"/>
        <end position="12"/>
    </location>
    <ligand>
        <name>ATP</name>
        <dbReference type="ChEBI" id="CHEBI:30616"/>
    </ligand>
</feature>
<comment type="caution">
    <text evidence="8">The sequence shown here is derived from an EMBL/GenBank/DDBJ whole genome shotgun (WGS) entry which is preliminary data.</text>
</comment>
<dbReference type="Proteomes" id="UP000216943">
    <property type="component" value="Unassembled WGS sequence"/>
</dbReference>
<comment type="similarity">
    <text evidence="6">Belongs to the tRNA(Ile)-lysidine synthase family.</text>
</comment>
<protein>
    <recommendedName>
        <fullName evidence="6">tRNA(Ile)-lysidine synthase</fullName>
        <ecNumber evidence="6">6.3.4.19</ecNumber>
    </recommendedName>
    <alternativeName>
        <fullName evidence="6">tRNA(Ile)-2-lysyl-cytidine synthase</fullName>
    </alternativeName>
    <alternativeName>
        <fullName evidence="6">tRNA(Ile)-lysidine synthetase</fullName>
    </alternativeName>
</protein>
<evidence type="ECO:0000256" key="3">
    <source>
        <dbReference type="ARBA" id="ARBA00022741"/>
    </source>
</evidence>
<reference evidence="9" key="1">
    <citation type="submission" date="2017-08" db="EMBL/GenBank/DDBJ databases">
        <authorList>
            <person name="Alvarez-Ponce D."/>
            <person name="Weitzman C.L."/>
            <person name="Tillett R.L."/>
            <person name="Sandmeier F.C."/>
            <person name="Tracy C.R."/>
        </authorList>
    </citation>
    <scope>NUCLEOTIDE SEQUENCE [LARGE SCALE GENOMIC DNA]</scope>
    <source>
        <strain evidence="9">723</strain>
    </source>
</reference>
<evidence type="ECO:0000256" key="2">
    <source>
        <dbReference type="ARBA" id="ARBA00022694"/>
    </source>
</evidence>
<dbReference type="GO" id="GO:0006400">
    <property type="term" value="P:tRNA modification"/>
    <property type="evidence" value="ECO:0007669"/>
    <property type="project" value="UniProtKB-UniRule"/>
</dbReference>
<keyword evidence="1 6" id="KW-0436">Ligase</keyword>
<dbReference type="InterPro" id="IPR012094">
    <property type="entry name" value="tRNA_Ile_lys_synt"/>
</dbReference>
<dbReference type="GO" id="GO:0005524">
    <property type="term" value="F:ATP binding"/>
    <property type="evidence" value="ECO:0007669"/>
    <property type="project" value="UniProtKB-UniRule"/>
</dbReference>
<keyword evidence="2 6" id="KW-0819">tRNA processing</keyword>
<dbReference type="InterPro" id="IPR014729">
    <property type="entry name" value="Rossmann-like_a/b/a_fold"/>
</dbReference>
<feature type="domain" description="tRNA(Ile)-lysidine/2-thiocytidine synthase N-terminal" evidence="7">
    <location>
        <begin position="2"/>
        <end position="180"/>
    </location>
</feature>
<accession>A0A269TKB0</accession>
<evidence type="ECO:0000259" key="7">
    <source>
        <dbReference type="Pfam" id="PF01171"/>
    </source>
</evidence>